<name>A0ABT3JRZ8_9XANT</name>
<keyword evidence="3" id="KW-1185">Reference proteome</keyword>
<dbReference type="RefSeq" id="WP_265126208.1">
    <property type="nucleotide sequence ID" value="NZ_JAPCHY010000001.1"/>
</dbReference>
<feature type="domain" description="Pvc16 N-terminal" evidence="1">
    <location>
        <begin position="12"/>
        <end position="166"/>
    </location>
</feature>
<accession>A0ABT3JRZ8</accession>
<reference evidence="2 3" key="1">
    <citation type="submission" date="2022-10" db="EMBL/GenBank/DDBJ databases">
        <title>Xanthomonas sp. H13-6.</title>
        <authorList>
            <person name="Liu X."/>
            <person name="Deng Z."/>
            <person name="Jiang Y."/>
            <person name="Yu T."/>
            <person name="Ai J."/>
        </authorList>
    </citation>
    <scope>NUCLEOTIDE SEQUENCE [LARGE SCALE GENOMIC DNA]</scope>
    <source>
        <strain evidence="2 3">H13-6</strain>
    </source>
</reference>
<comment type="caution">
    <text evidence="2">The sequence shown here is derived from an EMBL/GenBank/DDBJ whole genome shotgun (WGS) entry which is preliminary data.</text>
</comment>
<organism evidence="2 3">
    <name type="scientific">Xanthomonas chitinilytica</name>
    <dbReference type="NCBI Taxonomy" id="2989819"/>
    <lineage>
        <taxon>Bacteria</taxon>
        <taxon>Pseudomonadati</taxon>
        <taxon>Pseudomonadota</taxon>
        <taxon>Gammaproteobacteria</taxon>
        <taxon>Lysobacterales</taxon>
        <taxon>Lysobacteraceae</taxon>
        <taxon>Xanthomonas</taxon>
    </lineage>
</organism>
<dbReference type="Proteomes" id="UP001209922">
    <property type="component" value="Unassembled WGS sequence"/>
</dbReference>
<evidence type="ECO:0000313" key="3">
    <source>
        <dbReference type="Proteomes" id="UP001209922"/>
    </source>
</evidence>
<sequence>MTQNALIAVSSDALRGLLQSAMPAAVNVQLAAPSAEAAVAESVSLHLFRIASPPAARAVPVLGADGRRLHAAQLLHLDYLVDARAADPLQAQQLLGTALHALVRLPLIDLPGIGPLLSQPERLDTLLPASLGITLKALDLPLAEQAALWRSLGVSARGSLYWRAEVLWQSQ</sequence>
<dbReference type="EMBL" id="JAPCHY010000001">
    <property type="protein sequence ID" value="MCW4471271.1"/>
    <property type="molecule type" value="Genomic_DNA"/>
</dbReference>
<gene>
    <name evidence="2" type="ORF">OK345_01955</name>
</gene>
<dbReference type="Pfam" id="PF14065">
    <property type="entry name" value="Pvc16_N"/>
    <property type="match status" value="1"/>
</dbReference>
<protein>
    <submittedName>
        <fullName evidence="2">Pvc16 family protein</fullName>
    </submittedName>
</protein>
<evidence type="ECO:0000313" key="2">
    <source>
        <dbReference type="EMBL" id="MCW4471271.1"/>
    </source>
</evidence>
<dbReference type="InterPro" id="IPR025351">
    <property type="entry name" value="Pvc16_N"/>
</dbReference>
<evidence type="ECO:0000259" key="1">
    <source>
        <dbReference type="Pfam" id="PF14065"/>
    </source>
</evidence>
<proteinExistence type="predicted"/>